<organism evidence="2 3">
    <name type="scientific">Hydra vulgaris</name>
    <name type="common">Hydra</name>
    <name type="synonym">Hydra attenuata</name>
    <dbReference type="NCBI Taxonomy" id="6087"/>
    <lineage>
        <taxon>Eukaryota</taxon>
        <taxon>Metazoa</taxon>
        <taxon>Cnidaria</taxon>
        <taxon>Hydrozoa</taxon>
        <taxon>Hydroidolina</taxon>
        <taxon>Anthoathecata</taxon>
        <taxon>Aplanulata</taxon>
        <taxon>Hydridae</taxon>
        <taxon>Hydra</taxon>
    </lineage>
</organism>
<sequence>MSRDVGLTAKEEIERVIKGTVNRLFNKLKKRSIRLMEIDEKFEFLLYVEGLCFNTEFNHLKDQCKKFGEVYSLQYFRVRCSDVDGRELYEEILDCRMLLTSRKDKLSSPEQLLMFIVEYRDENVFPNMRIALQILLTIAVSVASCERSFSKLKLINSYLRASMGQSRLCDLALLSIEREITEEIDFDNVIKEFAAIKARKINL</sequence>
<dbReference type="InterPro" id="IPR008906">
    <property type="entry name" value="HATC_C_dom"/>
</dbReference>
<evidence type="ECO:0000313" key="3">
    <source>
        <dbReference type="RefSeq" id="XP_065665426.1"/>
    </source>
</evidence>
<gene>
    <name evidence="3" type="primary">LOC136086860</name>
</gene>
<dbReference type="PANTHER" id="PTHR46289:SF14">
    <property type="entry name" value="DUF4371 DOMAIN-CONTAINING PROTEIN"/>
    <property type="match status" value="1"/>
</dbReference>
<keyword evidence="2" id="KW-1185">Reference proteome</keyword>
<dbReference type="Proteomes" id="UP001652625">
    <property type="component" value="Chromosome 11"/>
</dbReference>
<dbReference type="RefSeq" id="XP_065665426.1">
    <property type="nucleotide sequence ID" value="XM_065809354.1"/>
</dbReference>
<dbReference type="GeneID" id="136086860"/>
<dbReference type="Pfam" id="PF05699">
    <property type="entry name" value="Dimer_Tnp_hAT"/>
    <property type="match status" value="1"/>
</dbReference>
<evidence type="ECO:0000313" key="2">
    <source>
        <dbReference type="Proteomes" id="UP001652625"/>
    </source>
</evidence>
<protein>
    <submittedName>
        <fullName evidence="3">Uncharacterized protein LOC136086860</fullName>
    </submittedName>
</protein>
<evidence type="ECO:0000259" key="1">
    <source>
        <dbReference type="Pfam" id="PF05699"/>
    </source>
</evidence>
<dbReference type="InterPro" id="IPR052958">
    <property type="entry name" value="IFN-induced_PKR_regulator"/>
</dbReference>
<accession>A0ABM4CU24</accession>
<dbReference type="SUPFAM" id="SSF53098">
    <property type="entry name" value="Ribonuclease H-like"/>
    <property type="match status" value="1"/>
</dbReference>
<dbReference type="PANTHER" id="PTHR46289">
    <property type="entry name" value="52 KDA REPRESSOR OF THE INHIBITOR OF THE PROTEIN KINASE-LIKE PROTEIN-RELATED"/>
    <property type="match status" value="1"/>
</dbReference>
<feature type="domain" description="HAT C-terminal dimerisation" evidence="1">
    <location>
        <begin position="120"/>
        <end position="179"/>
    </location>
</feature>
<name>A0ABM4CU24_HYDVU</name>
<proteinExistence type="predicted"/>
<dbReference type="InterPro" id="IPR012337">
    <property type="entry name" value="RNaseH-like_sf"/>
</dbReference>
<reference evidence="3" key="1">
    <citation type="submission" date="2025-08" db="UniProtKB">
        <authorList>
            <consortium name="RefSeq"/>
        </authorList>
    </citation>
    <scope>IDENTIFICATION</scope>
</reference>